<reference evidence="4" key="1">
    <citation type="submission" date="2023-12" db="EMBL/GenBank/DDBJ databases">
        <title>Novel species in genus Nocardioides.</title>
        <authorList>
            <person name="Zhou H."/>
        </authorList>
    </citation>
    <scope>NUCLEOTIDE SEQUENCE [LARGE SCALE GENOMIC DNA]</scope>
    <source>
        <strain evidence="4">HM61</strain>
    </source>
</reference>
<name>A0ABZ0ZS02_9ACTN</name>
<proteinExistence type="predicted"/>
<keyword evidence="4" id="KW-1185">Reference proteome</keyword>
<organism evidence="3 4">
    <name type="scientific">Nocardioides bizhenqiangii</name>
    <dbReference type="NCBI Taxonomy" id="3095076"/>
    <lineage>
        <taxon>Bacteria</taxon>
        <taxon>Bacillati</taxon>
        <taxon>Actinomycetota</taxon>
        <taxon>Actinomycetes</taxon>
        <taxon>Propionibacteriales</taxon>
        <taxon>Nocardioidaceae</taxon>
        <taxon>Nocardioides</taxon>
    </lineage>
</organism>
<dbReference type="EMBL" id="CP141059">
    <property type="protein sequence ID" value="WQQ27082.1"/>
    <property type="molecule type" value="Genomic_DNA"/>
</dbReference>
<protein>
    <recommendedName>
        <fullName evidence="5">WD40 repeat domain-containing protein</fullName>
    </recommendedName>
</protein>
<keyword evidence="2" id="KW-0472">Membrane</keyword>
<evidence type="ECO:0008006" key="5">
    <source>
        <dbReference type="Google" id="ProtNLM"/>
    </source>
</evidence>
<feature type="transmembrane region" description="Helical" evidence="2">
    <location>
        <begin position="306"/>
        <end position="327"/>
    </location>
</feature>
<dbReference type="Proteomes" id="UP001327225">
    <property type="component" value="Chromosome"/>
</dbReference>
<keyword evidence="2" id="KW-1133">Transmembrane helix</keyword>
<gene>
    <name evidence="3" type="ORF">SHK19_02375</name>
</gene>
<feature type="region of interest" description="Disordered" evidence="1">
    <location>
        <begin position="267"/>
        <end position="299"/>
    </location>
</feature>
<dbReference type="SUPFAM" id="SSF63829">
    <property type="entry name" value="Calcium-dependent phosphotriesterase"/>
    <property type="match status" value="1"/>
</dbReference>
<sequence>MSRLEKVLAALAVLPFGLGFTASESRPGAEVVFSFADPEIVESSGLAVQNGLFATVNDSGDVGRVFTVDPADGSTVAVTSWDGEPEDVEAMSLLPGGDVLVGDIGDNLAQRDSVEVLRMPFGEDGSVDPATYELTYPDGPHDAEALLVHPGTGQVLVVAKEFIGRIYAAPKRLDPDRPNRMRLLGEVRPIATDGAFLPDGEAFVLRGYDTATFYRWPSLEEVGEIPLPDQEQGEGIAVDRDGAVFVSSEGQHSEVLRIALPRWLRSALEPKDPPGDGSGEGPTTDDGDPVTATDRDEPAEEIERPFWPWAVGGIVGVVVILVLVRALRPR</sequence>
<accession>A0ABZ0ZS02</accession>
<evidence type="ECO:0000256" key="2">
    <source>
        <dbReference type="SAM" id="Phobius"/>
    </source>
</evidence>
<dbReference type="RefSeq" id="WP_322457681.1">
    <property type="nucleotide sequence ID" value="NZ_CP141059.1"/>
</dbReference>
<keyword evidence="2" id="KW-0812">Transmembrane</keyword>
<evidence type="ECO:0000313" key="4">
    <source>
        <dbReference type="Proteomes" id="UP001327225"/>
    </source>
</evidence>
<evidence type="ECO:0000313" key="3">
    <source>
        <dbReference type="EMBL" id="WQQ27082.1"/>
    </source>
</evidence>
<evidence type="ECO:0000256" key="1">
    <source>
        <dbReference type="SAM" id="MobiDB-lite"/>
    </source>
</evidence>